<reference evidence="1" key="1">
    <citation type="journal article" date="2020" name="New Phytol.">
        <title>Comparative genomics reveals dynamic genome evolution in host specialist ectomycorrhizal fungi.</title>
        <authorList>
            <person name="Lofgren L.A."/>
            <person name="Nguyen N.H."/>
            <person name="Vilgalys R."/>
            <person name="Ruytinx J."/>
            <person name="Liao H.L."/>
            <person name="Branco S."/>
            <person name="Kuo A."/>
            <person name="LaButti K."/>
            <person name="Lipzen A."/>
            <person name="Andreopoulos W."/>
            <person name="Pangilinan J."/>
            <person name="Riley R."/>
            <person name="Hundley H."/>
            <person name="Na H."/>
            <person name="Barry K."/>
            <person name="Grigoriev I.V."/>
            <person name="Stajich J.E."/>
            <person name="Kennedy P.G."/>
        </authorList>
    </citation>
    <scope>NUCLEOTIDE SEQUENCE</scope>
    <source>
        <strain evidence="1">FC203</strain>
    </source>
</reference>
<dbReference type="RefSeq" id="XP_041230516.1">
    <property type="nucleotide sequence ID" value="XM_041376612.1"/>
</dbReference>
<dbReference type="AlphaFoldDB" id="A0AAD4EF02"/>
<organism evidence="1 2">
    <name type="scientific">Suillus fuscotomentosus</name>
    <dbReference type="NCBI Taxonomy" id="1912939"/>
    <lineage>
        <taxon>Eukaryota</taxon>
        <taxon>Fungi</taxon>
        <taxon>Dikarya</taxon>
        <taxon>Basidiomycota</taxon>
        <taxon>Agaricomycotina</taxon>
        <taxon>Agaricomycetes</taxon>
        <taxon>Agaricomycetidae</taxon>
        <taxon>Boletales</taxon>
        <taxon>Suillineae</taxon>
        <taxon>Suillaceae</taxon>
        <taxon>Suillus</taxon>
    </lineage>
</organism>
<name>A0AAD4EF02_9AGAM</name>
<evidence type="ECO:0000313" key="1">
    <source>
        <dbReference type="EMBL" id="KAG1904941.1"/>
    </source>
</evidence>
<dbReference type="EMBL" id="JABBWK010000008">
    <property type="protein sequence ID" value="KAG1904941.1"/>
    <property type="molecule type" value="Genomic_DNA"/>
</dbReference>
<dbReference type="GeneID" id="64670910"/>
<proteinExistence type="predicted"/>
<comment type="caution">
    <text evidence="1">The sequence shown here is derived from an EMBL/GenBank/DDBJ whole genome shotgun (WGS) entry which is preliminary data.</text>
</comment>
<accession>A0AAD4EF02</accession>
<dbReference type="Proteomes" id="UP001195769">
    <property type="component" value="Unassembled WGS sequence"/>
</dbReference>
<gene>
    <name evidence="1" type="ORF">F5891DRAFT_976526</name>
</gene>
<protein>
    <submittedName>
        <fullName evidence="1">Uncharacterized protein</fullName>
    </submittedName>
</protein>
<sequence>MLYKGSRVDLGDVCRMFANMEARLVDVWENSVLKGLQIRINYDDIADDLTNKDVRYLFLSDQHNLYLTRRDWLLNGFLQDNTIFAHLQWSSRGISYGIKQPSECGFRIMRIFTVSYSCNSKTSAITGRDRMIAHNLDVVTGDILVQDLALASPFAEFAASICFPNNLNVKDLYRQHIFVQFDRLFNSTEHVALTVVPLENKLISQGSSIMTINSKASGLIYHSLFICGVVNAQYSMLTKWQGHSFNFMHNVLHSICL</sequence>
<keyword evidence="2" id="KW-1185">Reference proteome</keyword>
<evidence type="ECO:0000313" key="2">
    <source>
        <dbReference type="Proteomes" id="UP001195769"/>
    </source>
</evidence>